<dbReference type="PANTHER" id="PTHR22916">
    <property type="entry name" value="GLYCOSYLTRANSFERASE"/>
    <property type="match status" value="1"/>
</dbReference>
<dbReference type="AlphaFoldDB" id="A0A1G1XKY8"/>
<proteinExistence type="predicted"/>
<organism evidence="2 3">
    <name type="scientific">Candidatus Brennerbacteria bacterium RIFOXYD1_FULL_41_16</name>
    <dbReference type="NCBI Taxonomy" id="1797529"/>
    <lineage>
        <taxon>Bacteria</taxon>
        <taxon>Candidatus Brenneribacteriota</taxon>
    </lineage>
</organism>
<dbReference type="CDD" id="cd06433">
    <property type="entry name" value="GT_2_WfgS_like"/>
    <property type="match status" value="1"/>
</dbReference>
<dbReference type="EMBL" id="MHHY01000004">
    <property type="protein sequence ID" value="OGY40815.1"/>
    <property type="molecule type" value="Genomic_DNA"/>
</dbReference>
<evidence type="ECO:0000259" key="1">
    <source>
        <dbReference type="Pfam" id="PF00535"/>
    </source>
</evidence>
<feature type="domain" description="Glycosyltransferase 2-like" evidence="1">
    <location>
        <begin position="7"/>
        <end position="134"/>
    </location>
</feature>
<accession>A0A1G1XKY8</accession>
<dbReference type="SUPFAM" id="SSF53448">
    <property type="entry name" value="Nucleotide-diphospho-sugar transferases"/>
    <property type="match status" value="1"/>
</dbReference>
<protein>
    <recommendedName>
        <fullName evidence="1">Glycosyltransferase 2-like domain-containing protein</fullName>
    </recommendedName>
</protein>
<sequence>MTRPLISIVSASFNSGEYIEKAIQSVFSQTYSDIEQIVVDGGSIDNTLEILKSYGEKINWISEKDKGIYDALNKGFKIAKGEVLSWLDTDNHYLVDDIIEKVMNEFVRDENLEMVVTNTKAIYPDRPEQLNQAPENPSFEMFLNKGNKFVPEGVFFKKSLFAMVGGFDIQYKLLADYDLWLKILKLRPKIRKLEIISAAFVVRSNALLRKDPFLAWRETFLIGRKYGRSQLKYFNFYLRFLIERLRFFLAPAWRRITGKK</sequence>
<evidence type="ECO:0000313" key="2">
    <source>
        <dbReference type="EMBL" id="OGY40815.1"/>
    </source>
</evidence>
<name>A0A1G1XKY8_9BACT</name>
<dbReference type="InterPro" id="IPR029044">
    <property type="entry name" value="Nucleotide-diphossugar_trans"/>
</dbReference>
<evidence type="ECO:0000313" key="3">
    <source>
        <dbReference type="Proteomes" id="UP000178570"/>
    </source>
</evidence>
<dbReference type="STRING" id="1797529.A2570_00150"/>
<dbReference type="PANTHER" id="PTHR22916:SF3">
    <property type="entry name" value="UDP-GLCNAC:BETAGAL BETA-1,3-N-ACETYLGLUCOSAMINYLTRANSFERASE-LIKE PROTEIN 1"/>
    <property type="match status" value="1"/>
</dbReference>
<dbReference type="Pfam" id="PF00535">
    <property type="entry name" value="Glycos_transf_2"/>
    <property type="match status" value="1"/>
</dbReference>
<dbReference type="Gene3D" id="3.90.550.10">
    <property type="entry name" value="Spore Coat Polysaccharide Biosynthesis Protein SpsA, Chain A"/>
    <property type="match status" value="1"/>
</dbReference>
<reference evidence="2 3" key="1">
    <citation type="journal article" date="2016" name="Nat. Commun.">
        <title>Thousands of microbial genomes shed light on interconnected biogeochemical processes in an aquifer system.</title>
        <authorList>
            <person name="Anantharaman K."/>
            <person name="Brown C.T."/>
            <person name="Hug L.A."/>
            <person name="Sharon I."/>
            <person name="Castelle C.J."/>
            <person name="Probst A.J."/>
            <person name="Thomas B.C."/>
            <person name="Singh A."/>
            <person name="Wilkins M.J."/>
            <person name="Karaoz U."/>
            <person name="Brodie E.L."/>
            <person name="Williams K.H."/>
            <person name="Hubbard S.S."/>
            <person name="Banfield J.F."/>
        </authorList>
    </citation>
    <scope>NUCLEOTIDE SEQUENCE [LARGE SCALE GENOMIC DNA]</scope>
</reference>
<dbReference type="InterPro" id="IPR001173">
    <property type="entry name" value="Glyco_trans_2-like"/>
</dbReference>
<gene>
    <name evidence="2" type="ORF">A2570_00150</name>
</gene>
<dbReference type="GO" id="GO:0016758">
    <property type="term" value="F:hexosyltransferase activity"/>
    <property type="evidence" value="ECO:0007669"/>
    <property type="project" value="UniProtKB-ARBA"/>
</dbReference>
<comment type="caution">
    <text evidence="2">The sequence shown here is derived from an EMBL/GenBank/DDBJ whole genome shotgun (WGS) entry which is preliminary data.</text>
</comment>
<dbReference type="Proteomes" id="UP000178570">
    <property type="component" value="Unassembled WGS sequence"/>
</dbReference>